<protein>
    <recommendedName>
        <fullName evidence="4">Integral membrane protein</fullName>
    </recommendedName>
</protein>
<keyword evidence="1" id="KW-1133">Transmembrane helix</keyword>
<sequence length="140" mass="14909">MSTSDATTGGRPDSSDPRAATSLVRAFQVLAGLAVLNVLYQFVTAGQLFPNGGPEEAHAAGAIVLHVLSGLAAIVAVLLWRQQRLGVRPMVLAVVVFAYTFLQAYWGGYDSLWIHVPGAMLLTVGVVWVFFTSLRPGVRA</sequence>
<dbReference type="RefSeq" id="WP_204911430.1">
    <property type="nucleotide sequence ID" value="NZ_BAAAYR010000001.1"/>
</dbReference>
<feature type="transmembrane region" description="Helical" evidence="1">
    <location>
        <begin position="87"/>
        <end position="106"/>
    </location>
</feature>
<name>A0ABP6X5W4_9ACTN</name>
<dbReference type="EMBL" id="BAAAYR010000001">
    <property type="protein sequence ID" value="GAA3561486.1"/>
    <property type="molecule type" value="Genomic_DNA"/>
</dbReference>
<organism evidence="2 3">
    <name type="scientific">Microlunatus spumicola</name>
    <dbReference type="NCBI Taxonomy" id="81499"/>
    <lineage>
        <taxon>Bacteria</taxon>
        <taxon>Bacillati</taxon>
        <taxon>Actinomycetota</taxon>
        <taxon>Actinomycetes</taxon>
        <taxon>Propionibacteriales</taxon>
        <taxon>Propionibacteriaceae</taxon>
        <taxon>Microlunatus</taxon>
    </lineage>
</organism>
<keyword evidence="3" id="KW-1185">Reference proteome</keyword>
<feature type="transmembrane region" description="Helical" evidence="1">
    <location>
        <begin position="23"/>
        <end position="43"/>
    </location>
</feature>
<evidence type="ECO:0000256" key="1">
    <source>
        <dbReference type="SAM" id="Phobius"/>
    </source>
</evidence>
<dbReference type="Proteomes" id="UP001500767">
    <property type="component" value="Unassembled WGS sequence"/>
</dbReference>
<feature type="transmembrane region" description="Helical" evidence="1">
    <location>
        <begin position="112"/>
        <end position="131"/>
    </location>
</feature>
<keyword evidence="1" id="KW-0812">Transmembrane</keyword>
<feature type="transmembrane region" description="Helical" evidence="1">
    <location>
        <begin position="63"/>
        <end position="80"/>
    </location>
</feature>
<evidence type="ECO:0000313" key="3">
    <source>
        <dbReference type="Proteomes" id="UP001500767"/>
    </source>
</evidence>
<evidence type="ECO:0008006" key="4">
    <source>
        <dbReference type="Google" id="ProtNLM"/>
    </source>
</evidence>
<accession>A0ABP6X5W4</accession>
<comment type="caution">
    <text evidence="2">The sequence shown here is derived from an EMBL/GenBank/DDBJ whole genome shotgun (WGS) entry which is preliminary data.</text>
</comment>
<evidence type="ECO:0000313" key="2">
    <source>
        <dbReference type="EMBL" id="GAA3561486.1"/>
    </source>
</evidence>
<proteinExistence type="predicted"/>
<gene>
    <name evidence="2" type="ORF">GCM10022197_16400</name>
</gene>
<reference evidence="3" key="1">
    <citation type="journal article" date="2019" name="Int. J. Syst. Evol. Microbiol.">
        <title>The Global Catalogue of Microorganisms (GCM) 10K type strain sequencing project: providing services to taxonomists for standard genome sequencing and annotation.</title>
        <authorList>
            <consortium name="The Broad Institute Genomics Platform"/>
            <consortium name="The Broad Institute Genome Sequencing Center for Infectious Disease"/>
            <person name="Wu L."/>
            <person name="Ma J."/>
        </authorList>
    </citation>
    <scope>NUCLEOTIDE SEQUENCE [LARGE SCALE GENOMIC DNA]</scope>
    <source>
        <strain evidence="3">JCM 16540</strain>
    </source>
</reference>
<keyword evidence="1" id="KW-0472">Membrane</keyword>